<keyword evidence="5" id="KW-1185">Reference proteome</keyword>
<evidence type="ECO:0000313" key="4">
    <source>
        <dbReference type="EMBL" id="OWR45436.1"/>
    </source>
</evidence>
<dbReference type="InterPro" id="IPR029034">
    <property type="entry name" value="Cystine-knot_cytokine"/>
</dbReference>
<evidence type="ECO:0000313" key="5">
    <source>
        <dbReference type="Proteomes" id="UP000007151"/>
    </source>
</evidence>
<comment type="caution">
    <text evidence="4">The sequence shown here is derived from an EMBL/GenBank/DDBJ whole genome shotgun (WGS) entry which is preliminary data.</text>
</comment>
<dbReference type="GO" id="GO:0008083">
    <property type="term" value="F:growth factor activity"/>
    <property type="evidence" value="ECO:0007669"/>
    <property type="project" value="UniProtKB-KW"/>
</dbReference>
<protein>
    <recommendedName>
        <fullName evidence="3">Platelet-derived growth factor (PDGF) family profile domain-containing protein</fullName>
    </recommendedName>
</protein>
<sequence>MKRNRRSNLFLEHSCKVSALAIQGIVSVLSRERHPVDWHDLDQEGDGDYANDVGEEWDPLEDDTSSTTRPLLGVTPSAITRLDSYRHTIVSAVDPVAATNERPRILDDSHATAEERVATRKAVIANIGNVVRAGKCLTPQPRWLSVRKLAPAADTVYMPPCVQLHRCAPDSGCCYDESEVCAPVDGKYVALPFFLNKPDKNLTAARILFFNHTRCACVSRDTLQSTARTRIEHKEERKETRDRERQNDWQAPTEEPVAEKDEAITSPPLLRRCTCPTLFRKRIKDDVCSCVCDWPDVNKKRDCLSLAKGREHFGLRDRFCVKQGDCTTPNCEYGAYDRSAGRCPYRRFKRRFHSRRYQSDKPAV</sequence>
<dbReference type="SUPFAM" id="SSF57501">
    <property type="entry name" value="Cystine-knot cytokines"/>
    <property type="match status" value="1"/>
</dbReference>
<feature type="domain" description="Platelet-derived growth factor (PDGF) family profile" evidence="3">
    <location>
        <begin position="147"/>
        <end position="222"/>
    </location>
</feature>
<gene>
    <name evidence="4" type="ORF">KGM_202830</name>
</gene>
<dbReference type="GO" id="GO:0035099">
    <property type="term" value="P:hemocyte migration"/>
    <property type="evidence" value="ECO:0007669"/>
    <property type="project" value="TreeGrafter"/>
</dbReference>
<dbReference type="InterPro" id="IPR000072">
    <property type="entry name" value="PDGF/VEGF_dom"/>
</dbReference>
<dbReference type="PROSITE" id="PS50278">
    <property type="entry name" value="PDGF_2"/>
    <property type="match status" value="1"/>
</dbReference>
<dbReference type="GO" id="GO:0016020">
    <property type="term" value="C:membrane"/>
    <property type="evidence" value="ECO:0007669"/>
    <property type="project" value="InterPro"/>
</dbReference>
<dbReference type="Pfam" id="PF00341">
    <property type="entry name" value="PDGF"/>
    <property type="match status" value="1"/>
</dbReference>
<feature type="compositionally biased region" description="Acidic residues" evidence="2">
    <location>
        <begin position="43"/>
        <end position="64"/>
    </location>
</feature>
<evidence type="ECO:0000256" key="2">
    <source>
        <dbReference type="SAM" id="MobiDB-lite"/>
    </source>
</evidence>
<accession>A0A212EVC5</accession>
<dbReference type="InParanoid" id="A0A212EVC5"/>
<proteinExistence type="inferred from homology"/>
<feature type="region of interest" description="Disordered" evidence="2">
    <location>
        <begin position="229"/>
        <end position="261"/>
    </location>
</feature>
<evidence type="ECO:0000256" key="1">
    <source>
        <dbReference type="RuleBase" id="RU003818"/>
    </source>
</evidence>
<feature type="region of interest" description="Disordered" evidence="2">
    <location>
        <begin position="38"/>
        <end position="72"/>
    </location>
</feature>
<keyword evidence="1" id="KW-0339">Growth factor</keyword>
<dbReference type="PANTHER" id="PTHR21719:SF1">
    <property type="entry name" value="FI06402P-RELATED"/>
    <property type="match status" value="1"/>
</dbReference>
<dbReference type="KEGG" id="dpl:KGM_202830"/>
<organism evidence="4 5">
    <name type="scientific">Danaus plexippus plexippus</name>
    <dbReference type="NCBI Taxonomy" id="278856"/>
    <lineage>
        <taxon>Eukaryota</taxon>
        <taxon>Metazoa</taxon>
        <taxon>Ecdysozoa</taxon>
        <taxon>Arthropoda</taxon>
        <taxon>Hexapoda</taxon>
        <taxon>Insecta</taxon>
        <taxon>Pterygota</taxon>
        <taxon>Neoptera</taxon>
        <taxon>Endopterygota</taxon>
        <taxon>Lepidoptera</taxon>
        <taxon>Glossata</taxon>
        <taxon>Ditrysia</taxon>
        <taxon>Papilionoidea</taxon>
        <taxon>Nymphalidae</taxon>
        <taxon>Danainae</taxon>
        <taxon>Danaini</taxon>
        <taxon>Danaina</taxon>
        <taxon>Danaus</taxon>
        <taxon>Danaus</taxon>
    </lineage>
</organism>
<dbReference type="SMART" id="SM00141">
    <property type="entry name" value="PDGF"/>
    <property type="match status" value="1"/>
</dbReference>
<reference evidence="4 5" key="1">
    <citation type="journal article" date="2011" name="Cell">
        <title>The monarch butterfly genome yields insights into long-distance migration.</title>
        <authorList>
            <person name="Zhan S."/>
            <person name="Merlin C."/>
            <person name="Boore J.L."/>
            <person name="Reppert S.M."/>
        </authorList>
    </citation>
    <scope>NUCLEOTIDE SEQUENCE [LARGE SCALE GENOMIC DNA]</scope>
    <source>
        <strain evidence="4">F-2</strain>
    </source>
</reference>
<dbReference type="PANTHER" id="PTHR21719">
    <property type="entry name" value="FI06402P-RELATED"/>
    <property type="match status" value="1"/>
</dbReference>
<dbReference type="eggNOG" id="ENOG502S4F0">
    <property type="taxonomic scope" value="Eukaryota"/>
</dbReference>
<dbReference type="AlphaFoldDB" id="A0A212EVC5"/>
<comment type="similarity">
    <text evidence="1">Belongs to the PDGF/VEGF growth factor family.</text>
</comment>
<name>A0A212EVC5_DANPL</name>
<dbReference type="STRING" id="278856.A0A212EVC5"/>
<dbReference type="EMBL" id="AGBW02012214">
    <property type="protein sequence ID" value="OWR45436.1"/>
    <property type="molecule type" value="Genomic_DNA"/>
</dbReference>
<feature type="compositionally biased region" description="Basic and acidic residues" evidence="2">
    <location>
        <begin position="229"/>
        <end position="247"/>
    </location>
</feature>
<evidence type="ECO:0000259" key="3">
    <source>
        <dbReference type="PROSITE" id="PS50278"/>
    </source>
</evidence>
<dbReference type="Proteomes" id="UP000007151">
    <property type="component" value="Unassembled WGS sequence"/>
</dbReference>
<dbReference type="Gene3D" id="2.10.90.10">
    <property type="entry name" value="Cystine-knot cytokines"/>
    <property type="match status" value="1"/>
</dbReference>